<gene>
    <name evidence="1" type="ORF">MNBD_ALPHA07-1430</name>
</gene>
<evidence type="ECO:0000313" key="1">
    <source>
        <dbReference type="EMBL" id="VAW03909.1"/>
    </source>
</evidence>
<protein>
    <submittedName>
        <fullName evidence="1">Uncharacterized protein</fullName>
    </submittedName>
</protein>
<accession>A0A3B0SU18</accession>
<reference evidence="1" key="1">
    <citation type="submission" date="2018-06" db="EMBL/GenBank/DDBJ databases">
        <authorList>
            <person name="Zhirakovskaya E."/>
        </authorList>
    </citation>
    <scope>NUCLEOTIDE SEQUENCE</scope>
</reference>
<proteinExistence type="predicted"/>
<dbReference type="AlphaFoldDB" id="A0A3B0SU18"/>
<dbReference type="EMBL" id="UOEG01000266">
    <property type="protein sequence ID" value="VAW03909.1"/>
    <property type="molecule type" value="Genomic_DNA"/>
</dbReference>
<sequence length="155" mass="17704">MCCGLESRQSRETCFWLIFNVTVTLSCDMLWVDIFGESPMTSFLPPDVQAGLDAARKKSLLRNNRLRIEAGDEEYRILRAWENGFALESDDAPHLRGLVDMYDGARHICRCLIVASGEEHGEKYFEYKLMTEASGEQPLDFYRPPDAPVALLEKH</sequence>
<organism evidence="1">
    <name type="scientific">hydrothermal vent metagenome</name>
    <dbReference type="NCBI Taxonomy" id="652676"/>
    <lineage>
        <taxon>unclassified sequences</taxon>
        <taxon>metagenomes</taxon>
        <taxon>ecological metagenomes</taxon>
    </lineage>
</organism>
<name>A0A3B0SU18_9ZZZZ</name>